<dbReference type="AlphaFoldDB" id="A0A6G8QA99"/>
<name>A0A6G8QA99_9ACTN</name>
<dbReference type="Pfam" id="PF05626">
    <property type="entry name" value="DUF790"/>
    <property type="match status" value="1"/>
</dbReference>
<feature type="region of interest" description="Disordered" evidence="1">
    <location>
        <begin position="1"/>
        <end position="118"/>
    </location>
</feature>
<sequence>MHSLHEERRGGLRALPKVPDPWHNLRDAGQGTQGDPGQVPRGTLPGDHRLRRPERRRRRPRRERRHHPRRQRLPTGVRSTPRAHPPPERRQTGHPLRTRHRRHGRGGGVSPPQGILQGGDGLVLRGEHVIARLARGRLVPHRLSPEDGRVVEVSQELCDLYAAHLHGPRADLEGRLAALEEELGPRLDARRGFKIVRALAKLLEELATWEAPTKADPYTIRTRVFELAAALPEPPASEPGLLEVPTRDDVLSRVASETGLEDVVNLMYADRQGAQVLTGFEKPSPRALIERYNVAQIQGVLYAAKELVVDLDEGADARLVFHYVKKMALIYRLEPTRRGYRLHLDGPLSIFGGTRKYGLRLAKFLPGLLLTSPWRLLANVEWKGRDALLELDSGKNDLKSHYLGPRDANEGDDVREAFVRAWERAKDTDGWELVAGPGVLPFPELKTALVPDFTLKNAAGGRVHLEILGFWSGRNLIERAALLREANARGYSVLVAASEKLGASPEALSEAVAGGVIPFKERLAVKDVLAALARE</sequence>
<evidence type="ECO:0000313" key="2">
    <source>
        <dbReference type="EMBL" id="QIN83410.1"/>
    </source>
</evidence>
<dbReference type="EMBL" id="CP045119">
    <property type="protein sequence ID" value="QIN83410.1"/>
    <property type="molecule type" value="Genomic_DNA"/>
</dbReference>
<accession>A0A6G8QA99</accession>
<feature type="compositionally biased region" description="Basic and acidic residues" evidence="1">
    <location>
        <begin position="1"/>
        <end position="10"/>
    </location>
</feature>
<gene>
    <name evidence="2" type="ORF">GBA63_12770</name>
</gene>
<evidence type="ECO:0000313" key="3">
    <source>
        <dbReference type="Proteomes" id="UP000501452"/>
    </source>
</evidence>
<dbReference type="InterPro" id="IPR008508">
    <property type="entry name" value="Bax1"/>
</dbReference>
<organism evidence="2 3">
    <name type="scientific">Rubrobacter tropicus</name>
    <dbReference type="NCBI Taxonomy" id="2653851"/>
    <lineage>
        <taxon>Bacteria</taxon>
        <taxon>Bacillati</taxon>
        <taxon>Actinomycetota</taxon>
        <taxon>Rubrobacteria</taxon>
        <taxon>Rubrobacterales</taxon>
        <taxon>Rubrobacteraceae</taxon>
        <taxon>Rubrobacter</taxon>
    </lineage>
</organism>
<proteinExistence type="predicted"/>
<evidence type="ECO:0000256" key="1">
    <source>
        <dbReference type="SAM" id="MobiDB-lite"/>
    </source>
</evidence>
<feature type="compositionally biased region" description="Basic residues" evidence="1">
    <location>
        <begin position="96"/>
        <end position="105"/>
    </location>
</feature>
<protein>
    <submittedName>
        <fullName evidence="2">DUF790 family protein</fullName>
    </submittedName>
</protein>
<dbReference type="Proteomes" id="UP000501452">
    <property type="component" value="Chromosome"/>
</dbReference>
<reference evidence="2 3" key="1">
    <citation type="submission" date="2019-10" db="EMBL/GenBank/DDBJ databases">
        <title>Rubrobacter sp nov SCSIO 52090 isolated from a deep-sea sediment in the South China Sea.</title>
        <authorList>
            <person name="Chen R.W."/>
        </authorList>
    </citation>
    <scope>NUCLEOTIDE SEQUENCE [LARGE SCALE GENOMIC DNA]</scope>
    <source>
        <strain evidence="2 3">SCSIO 52909</strain>
    </source>
</reference>
<feature type="compositionally biased region" description="Basic residues" evidence="1">
    <location>
        <begin position="49"/>
        <end position="72"/>
    </location>
</feature>
<dbReference type="PANTHER" id="PTHR39640">
    <property type="entry name" value="VNG6129C"/>
    <property type="match status" value="1"/>
</dbReference>
<dbReference type="KEGG" id="rub:GBA63_12770"/>
<keyword evidence="3" id="KW-1185">Reference proteome</keyword>
<dbReference type="PANTHER" id="PTHR39640:SF1">
    <property type="entry name" value="DUF790 FAMILY PROTEIN"/>
    <property type="match status" value="1"/>
</dbReference>